<evidence type="ECO:0000313" key="2">
    <source>
        <dbReference type="Proteomes" id="UP000297239"/>
    </source>
</evidence>
<sequence>MQLDQLYRNVNSGTTLAYHSKSCSIIADQSEATPNSSLPTEIIYEHESFRSKSISELSFYLVFKAGNPNVSIRFELF</sequence>
<reference evidence="1" key="1">
    <citation type="journal article" date="2019" name="PLoS Negl. Trop. Dis.">
        <title>Revisiting the worldwide diversity of Leptospira species in the environment.</title>
        <authorList>
            <person name="Vincent A.T."/>
            <person name="Schiettekatte O."/>
            <person name="Bourhy P."/>
            <person name="Veyrier F.J."/>
            <person name="Picardeau M."/>
        </authorList>
    </citation>
    <scope>NUCLEOTIDE SEQUENCE [LARGE SCALE GENOMIC DNA]</scope>
    <source>
        <strain evidence="1">201800293</strain>
    </source>
</reference>
<accession>A0A6N4Q6A6</accession>
<comment type="caution">
    <text evidence="1">The sequence shown here is derived from an EMBL/GenBank/DDBJ whole genome shotgun (WGS) entry which is preliminary data.</text>
</comment>
<dbReference type="Proteomes" id="UP000297239">
    <property type="component" value="Unassembled WGS sequence"/>
</dbReference>
<gene>
    <name evidence="1" type="ORF">EHQ18_02515</name>
</gene>
<name>A0A6N4Q6A6_9LEPT</name>
<dbReference type="EMBL" id="RQFF01000010">
    <property type="protein sequence ID" value="TGK75186.1"/>
    <property type="molecule type" value="Genomic_DNA"/>
</dbReference>
<keyword evidence="2" id="KW-1185">Reference proteome</keyword>
<organism evidence="1 2">
    <name type="scientific">Leptospira kanakyensis</name>
    <dbReference type="NCBI Taxonomy" id="2484968"/>
    <lineage>
        <taxon>Bacteria</taxon>
        <taxon>Pseudomonadati</taxon>
        <taxon>Spirochaetota</taxon>
        <taxon>Spirochaetia</taxon>
        <taxon>Leptospirales</taxon>
        <taxon>Leptospiraceae</taxon>
        <taxon>Leptospira</taxon>
    </lineage>
</organism>
<evidence type="ECO:0000313" key="1">
    <source>
        <dbReference type="EMBL" id="TGK75186.1"/>
    </source>
</evidence>
<proteinExistence type="predicted"/>
<dbReference type="AlphaFoldDB" id="A0A6N4Q6A6"/>
<protein>
    <submittedName>
        <fullName evidence="1">Uncharacterized protein</fullName>
    </submittedName>
</protein>
<dbReference type="RefSeq" id="WP_135631966.1">
    <property type="nucleotide sequence ID" value="NZ_RQFE01000009.1"/>
</dbReference>